<feature type="transmembrane region" description="Helical" evidence="5">
    <location>
        <begin position="466"/>
        <end position="485"/>
    </location>
</feature>
<feature type="transmembrane region" description="Helical" evidence="5">
    <location>
        <begin position="368"/>
        <end position="389"/>
    </location>
</feature>
<feature type="transmembrane region" description="Helical" evidence="5">
    <location>
        <begin position="126"/>
        <end position="148"/>
    </location>
</feature>
<dbReference type="InterPro" id="IPR005829">
    <property type="entry name" value="Sugar_transporter_CS"/>
</dbReference>
<feature type="transmembrane region" description="Helical" evidence="5">
    <location>
        <begin position="160"/>
        <end position="181"/>
    </location>
</feature>
<keyword evidence="8" id="KW-1185">Reference proteome</keyword>
<keyword evidence="3 5" id="KW-1133">Transmembrane helix</keyword>
<name>A0A9P0A602_BEMTA</name>
<accession>A0A9P0A602</accession>
<dbReference type="PROSITE" id="PS50850">
    <property type="entry name" value="MFS"/>
    <property type="match status" value="1"/>
</dbReference>
<dbReference type="InterPro" id="IPR050549">
    <property type="entry name" value="MFS_Trehalose_Transporter"/>
</dbReference>
<keyword evidence="4 5" id="KW-0472">Membrane</keyword>
<feature type="transmembrane region" description="Helical" evidence="5">
    <location>
        <begin position="340"/>
        <end position="361"/>
    </location>
</feature>
<evidence type="ECO:0000256" key="4">
    <source>
        <dbReference type="ARBA" id="ARBA00023136"/>
    </source>
</evidence>
<dbReference type="AlphaFoldDB" id="A0A9P0A602"/>
<dbReference type="SUPFAM" id="SSF103473">
    <property type="entry name" value="MFS general substrate transporter"/>
    <property type="match status" value="1"/>
</dbReference>
<dbReference type="GO" id="GO:0022857">
    <property type="term" value="F:transmembrane transporter activity"/>
    <property type="evidence" value="ECO:0007669"/>
    <property type="project" value="InterPro"/>
</dbReference>
<dbReference type="PANTHER" id="PTHR48021">
    <property type="match status" value="1"/>
</dbReference>
<feature type="transmembrane region" description="Helical" evidence="5">
    <location>
        <begin position="74"/>
        <end position="92"/>
    </location>
</feature>
<feature type="transmembrane region" description="Helical" evidence="5">
    <location>
        <begin position="401"/>
        <end position="421"/>
    </location>
</feature>
<reference evidence="7" key="1">
    <citation type="submission" date="2021-12" db="EMBL/GenBank/DDBJ databases">
        <authorList>
            <person name="King R."/>
        </authorList>
    </citation>
    <scope>NUCLEOTIDE SEQUENCE</scope>
</reference>
<evidence type="ECO:0000259" key="6">
    <source>
        <dbReference type="PROSITE" id="PS50850"/>
    </source>
</evidence>
<dbReference type="PANTHER" id="PTHR48021:SF39">
    <property type="entry name" value="MAJOR FACILITATOR SUPERFAMILY (MFS) PROFILE DOMAIN-CONTAINING PROTEIN"/>
    <property type="match status" value="1"/>
</dbReference>
<evidence type="ECO:0000313" key="8">
    <source>
        <dbReference type="Proteomes" id="UP001152759"/>
    </source>
</evidence>
<evidence type="ECO:0000313" key="7">
    <source>
        <dbReference type="EMBL" id="CAH0383887.1"/>
    </source>
</evidence>
<proteinExistence type="predicted"/>
<dbReference type="InterPro" id="IPR005828">
    <property type="entry name" value="MFS_sugar_transport-like"/>
</dbReference>
<evidence type="ECO:0000256" key="2">
    <source>
        <dbReference type="ARBA" id="ARBA00022692"/>
    </source>
</evidence>
<dbReference type="InterPro" id="IPR020846">
    <property type="entry name" value="MFS_dom"/>
</dbReference>
<organism evidence="7 8">
    <name type="scientific">Bemisia tabaci</name>
    <name type="common">Sweetpotato whitefly</name>
    <name type="synonym">Aleurodes tabaci</name>
    <dbReference type="NCBI Taxonomy" id="7038"/>
    <lineage>
        <taxon>Eukaryota</taxon>
        <taxon>Metazoa</taxon>
        <taxon>Ecdysozoa</taxon>
        <taxon>Arthropoda</taxon>
        <taxon>Hexapoda</taxon>
        <taxon>Insecta</taxon>
        <taxon>Pterygota</taxon>
        <taxon>Neoptera</taxon>
        <taxon>Paraneoptera</taxon>
        <taxon>Hemiptera</taxon>
        <taxon>Sternorrhyncha</taxon>
        <taxon>Aleyrodoidea</taxon>
        <taxon>Aleyrodidae</taxon>
        <taxon>Aleyrodinae</taxon>
        <taxon>Bemisia</taxon>
    </lineage>
</organism>
<evidence type="ECO:0000256" key="5">
    <source>
        <dbReference type="SAM" id="Phobius"/>
    </source>
</evidence>
<feature type="domain" description="Major facilitator superfamily (MFS) profile" evidence="6">
    <location>
        <begin position="30"/>
        <end position="492"/>
    </location>
</feature>
<dbReference type="GO" id="GO:0016020">
    <property type="term" value="C:membrane"/>
    <property type="evidence" value="ECO:0007669"/>
    <property type="project" value="UniProtKB-SubCell"/>
</dbReference>
<evidence type="ECO:0000256" key="3">
    <source>
        <dbReference type="ARBA" id="ARBA00022989"/>
    </source>
</evidence>
<gene>
    <name evidence="7" type="ORF">BEMITA_LOCUS3284</name>
</gene>
<keyword evidence="2 5" id="KW-0812">Transmembrane</keyword>
<protein>
    <recommendedName>
        <fullName evidence="6">Major facilitator superfamily (MFS) profile domain-containing protein</fullName>
    </recommendedName>
</protein>
<dbReference type="InterPro" id="IPR036259">
    <property type="entry name" value="MFS_trans_sf"/>
</dbReference>
<feature type="transmembrane region" description="Helical" evidence="5">
    <location>
        <begin position="30"/>
        <end position="54"/>
    </location>
</feature>
<comment type="subcellular location">
    <subcellularLocation>
        <location evidence="1">Membrane</location>
        <topology evidence="1">Multi-pass membrane protein</topology>
    </subcellularLocation>
</comment>
<dbReference type="KEGG" id="btab:109036807"/>
<dbReference type="Proteomes" id="UP001152759">
    <property type="component" value="Chromosome 2"/>
</dbReference>
<dbReference type="Gene3D" id="1.20.1250.20">
    <property type="entry name" value="MFS general substrate transporter like domains"/>
    <property type="match status" value="1"/>
</dbReference>
<feature type="transmembrane region" description="Helical" evidence="5">
    <location>
        <begin position="302"/>
        <end position="320"/>
    </location>
</feature>
<dbReference type="PROSITE" id="PS00217">
    <property type="entry name" value="SUGAR_TRANSPORT_2"/>
    <property type="match status" value="1"/>
</dbReference>
<evidence type="ECO:0000256" key="1">
    <source>
        <dbReference type="ARBA" id="ARBA00004141"/>
    </source>
</evidence>
<dbReference type="EMBL" id="OU963863">
    <property type="protein sequence ID" value="CAH0383887.1"/>
    <property type="molecule type" value="Genomic_DNA"/>
</dbReference>
<sequence length="519" mass="58573">MIDKVLNAGQFFEKEGNQHKNACRSLLSQVVATIVLGGLVFDIGMMTTMPTLVIGALHKNSAGELNMNDDQASWFGSIIFFAHPIGALISGYLQERFGRRGSMILVNVPVLAAWLTLYAADSVYQLHLVSVLMGLCVGFCEAPLHSYIGEIAEPHLRGTISTLVCISGHTGGVLLHVLGYLAQWRTTALFCGAVPAITFFAMTQIPESPTWLILNSRLKEAQKALGWVRGWVEAEVVHEEFQRLLEHAAVAPKSRRVSTFEGQKYEMVPLTEDGTPQKITQETESFLRIKYRELSDQKMFRPLRMVFIVFIFSFATQLMGMRPFLVNIFNEFGLQIDSQLVVALTRFSLLVGAILNVTLLRRFGKRRLTLLCQAAATVSIILLGVYCSFFDETNRNASLSWIPISLMTSVYFFIGFSLTILPWQLCAEVFPIRGRGAAQGLSAGWSYYVRFGMSVTYLYLEKWIRLSGVFYLYGVISVIGFWYYWRYLPETEGKSLEQIESYFTDDHDKTEKFSRVKSK</sequence>
<dbReference type="Pfam" id="PF00083">
    <property type="entry name" value="Sugar_tr"/>
    <property type="match status" value="1"/>
</dbReference>